<dbReference type="NCBIfam" id="TIGR01946">
    <property type="entry name" value="rnfD"/>
    <property type="match status" value="1"/>
</dbReference>
<feature type="transmembrane region" description="Helical" evidence="10">
    <location>
        <begin position="201"/>
        <end position="221"/>
    </location>
</feature>
<feature type="transmembrane region" description="Helical" evidence="10">
    <location>
        <begin position="309"/>
        <end position="327"/>
    </location>
</feature>
<proteinExistence type="inferred from homology"/>
<evidence type="ECO:0000256" key="3">
    <source>
        <dbReference type="ARBA" id="ARBA00022630"/>
    </source>
</evidence>
<evidence type="ECO:0000256" key="7">
    <source>
        <dbReference type="ARBA" id="ARBA00022982"/>
    </source>
</evidence>
<keyword evidence="12" id="KW-1185">Reference proteome</keyword>
<keyword evidence="2 10" id="KW-0597">Phosphoprotein</keyword>
<comment type="caution">
    <text evidence="11">The sequence shown here is derived from an EMBL/GenBank/DDBJ whole genome shotgun (WGS) entry which is preliminary data.</text>
</comment>
<accession>A0ABT0GL54</accession>
<keyword evidence="3 10" id="KW-0285">Flavoprotein</keyword>
<dbReference type="Pfam" id="PF03116">
    <property type="entry name" value="NQR2_RnfD_RnfE"/>
    <property type="match status" value="1"/>
</dbReference>
<gene>
    <name evidence="10" type="primary">rnfD</name>
    <name evidence="11" type="ORF">M0G41_16525</name>
</gene>
<sequence>MTRRFPPDPTPSMAPPRGVRQVMGWVLLALLPAALIHHLWFGWGIWLQIGLAAGFALLIEATALRLRGLPVQPFLTDLSAPLTGVLFAFCLPPDAPWWIAAFGMLFAIGIAKHAYGGLGGNTFNPAMVGYAAALVCFPAEMARWPVPGTLDLGATVQQVFGLSAPLDAIARPTPLDQARNALGEGLSISELRAGEAFRGGAAHPALPLALAFAAGGALLLWQRLIHWRQPAALLLGLLALAAPAWLLDPDLHLSPMEHLVQGAAVMAAFFIITDPVSGCSTPRGQWLFGIGVALLTLLIREFGQYPDGIVFAVLLMNAAAPWIELHSRPRIHGESK</sequence>
<evidence type="ECO:0000256" key="10">
    <source>
        <dbReference type="HAMAP-Rule" id="MF_00462"/>
    </source>
</evidence>
<feature type="transmembrane region" description="Helical" evidence="10">
    <location>
        <begin position="230"/>
        <end position="247"/>
    </location>
</feature>
<keyword evidence="7 10" id="KW-0249">Electron transport</keyword>
<dbReference type="HAMAP" id="MF_00462">
    <property type="entry name" value="RsxD_RnfD"/>
    <property type="match status" value="1"/>
</dbReference>
<evidence type="ECO:0000256" key="5">
    <source>
        <dbReference type="ARBA" id="ARBA00022692"/>
    </source>
</evidence>
<feature type="transmembrane region" description="Helical" evidence="10">
    <location>
        <begin position="21"/>
        <end position="39"/>
    </location>
</feature>
<evidence type="ECO:0000256" key="4">
    <source>
        <dbReference type="ARBA" id="ARBA00022643"/>
    </source>
</evidence>
<keyword evidence="6 10" id="KW-1278">Translocase</keyword>
<feature type="transmembrane region" description="Helical" evidence="10">
    <location>
        <begin position="127"/>
        <end position="146"/>
    </location>
</feature>
<keyword evidence="8 10" id="KW-1133">Transmembrane helix</keyword>
<dbReference type="InterPro" id="IPR011303">
    <property type="entry name" value="RnfD_bac"/>
</dbReference>
<feature type="transmembrane region" description="Helical" evidence="10">
    <location>
        <begin position="259"/>
        <end position="279"/>
    </location>
</feature>
<dbReference type="EMBL" id="JALNMH010000015">
    <property type="protein sequence ID" value="MCK7595266.1"/>
    <property type="molecule type" value="Genomic_DNA"/>
</dbReference>
<evidence type="ECO:0000313" key="11">
    <source>
        <dbReference type="EMBL" id="MCK7595266.1"/>
    </source>
</evidence>
<keyword evidence="4 10" id="KW-0288">FMN</keyword>
<dbReference type="RefSeq" id="WP_248211089.1">
    <property type="nucleotide sequence ID" value="NZ_JALNMH010000015.1"/>
</dbReference>
<evidence type="ECO:0000256" key="8">
    <source>
        <dbReference type="ARBA" id="ARBA00022989"/>
    </source>
</evidence>
<comment type="subcellular location">
    <subcellularLocation>
        <location evidence="10">Cell inner membrane</location>
        <topology evidence="10">Multi-pass membrane protein</topology>
    </subcellularLocation>
</comment>
<dbReference type="PANTHER" id="PTHR30578">
    <property type="entry name" value="ELECTRON TRANSPORT COMPLEX PROTEIN RNFD"/>
    <property type="match status" value="1"/>
</dbReference>
<keyword evidence="5 10" id="KW-0812">Transmembrane</keyword>
<evidence type="ECO:0000256" key="2">
    <source>
        <dbReference type="ARBA" id="ARBA00022553"/>
    </source>
</evidence>
<name>A0ABT0GL54_9GAMM</name>
<dbReference type="Proteomes" id="UP001431449">
    <property type="component" value="Unassembled WGS sequence"/>
</dbReference>
<feature type="transmembrane region" description="Helical" evidence="10">
    <location>
        <begin position="286"/>
        <end position="303"/>
    </location>
</feature>
<evidence type="ECO:0000256" key="6">
    <source>
        <dbReference type="ARBA" id="ARBA00022967"/>
    </source>
</evidence>
<keyword evidence="9 10" id="KW-0472">Membrane</keyword>
<keyword evidence="10" id="KW-1003">Cell membrane</keyword>
<feature type="transmembrane region" description="Helical" evidence="10">
    <location>
        <begin position="95"/>
        <end position="115"/>
    </location>
</feature>
<reference evidence="11" key="1">
    <citation type="submission" date="2022-04" db="EMBL/GenBank/DDBJ databases">
        <title>Lysobacter sp. CAU 1642 isolated from sea sand.</title>
        <authorList>
            <person name="Kim W."/>
        </authorList>
    </citation>
    <scope>NUCLEOTIDE SEQUENCE</scope>
    <source>
        <strain evidence="11">CAU 1642</strain>
    </source>
</reference>
<keyword evidence="10" id="KW-0997">Cell inner membrane</keyword>
<feature type="modified residue" description="FMN phosphoryl threonine" evidence="10">
    <location>
        <position position="173"/>
    </location>
</feature>
<dbReference type="EC" id="7.-.-.-" evidence="10"/>
<evidence type="ECO:0000256" key="9">
    <source>
        <dbReference type="ARBA" id="ARBA00023136"/>
    </source>
</evidence>
<organism evidence="11 12">
    <name type="scientific">Pseudomarimonas salicorniae</name>
    <dbReference type="NCBI Taxonomy" id="2933270"/>
    <lineage>
        <taxon>Bacteria</taxon>
        <taxon>Pseudomonadati</taxon>
        <taxon>Pseudomonadota</taxon>
        <taxon>Gammaproteobacteria</taxon>
        <taxon>Lysobacterales</taxon>
        <taxon>Lysobacteraceae</taxon>
        <taxon>Pseudomarimonas</taxon>
    </lineage>
</organism>
<keyword evidence="1 10" id="KW-0813">Transport</keyword>
<comment type="similarity">
    <text evidence="10">Belongs to the NqrB/RnfD family.</text>
</comment>
<dbReference type="InterPro" id="IPR004338">
    <property type="entry name" value="NqrB/RnfD"/>
</dbReference>
<protein>
    <recommendedName>
        <fullName evidence="10">Ion-translocating oxidoreductase complex subunit D</fullName>
        <ecNumber evidence="10">7.-.-.-</ecNumber>
    </recommendedName>
    <alternativeName>
        <fullName evidence="10">Rnf electron transport complex subunit D</fullName>
    </alternativeName>
</protein>
<comment type="cofactor">
    <cofactor evidence="10">
        <name>FMN</name>
        <dbReference type="ChEBI" id="CHEBI:58210"/>
    </cofactor>
</comment>
<evidence type="ECO:0000313" key="12">
    <source>
        <dbReference type="Proteomes" id="UP001431449"/>
    </source>
</evidence>
<dbReference type="PANTHER" id="PTHR30578:SF0">
    <property type="entry name" value="ION-TRANSLOCATING OXIDOREDUCTASE COMPLEX SUBUNIT D"/>
    <property type="match status" value="1"/>
</dbReference>
<comment type="function">
    <text evidence="10">Part of a membrane-bound complex that couples electron transfer with translocation of ions across the membrane.</text>
</comment>
<comment type="subunit">
    <text evidence="10">The complex is composed of six subunits: RnfA, RnfB, RnfC, RnfD, RnfE and RnfG.</text>
</comment>
<evidence type="ECO:0000256" key="1">
    <source>
        <dbReference type="ARBA" id="ARBA00022448"/>
    </source>
</evidence>